<keyword evidence="7 10" id="KW-0472">Membrane</keyword>
<evidence type="ECO:0000313" key="13">
    <source>
        <dbReference type="Proteomes" id="UP000295600"/>
    </source>
</evidence>
<dbReference type="GO" id="GO:0006508">
    <property type="term" value="P:proteolysis"/>
    <property type="evidence" value="ECO:0007669"/>
    <property type="project" value="InterPro"/>
</dbReference>
<feature type="transmembrane region" description="Helical" evidence="10">
    <location>
        <begin position="311"/>
        <end position="330"/>
    </location>
</feature>
<dbReference type="EMBL" id="SLXB01000039">
    <property type="protein sequence ID" value="TCO86877.1"/>
    <property type="molecule type" value="Genomic_DNA"/>
</dbReference>
<feature type="domain" description="Peptidase C39" evidence="11">
    <location>
        <begin position="1"/>
        <end position="122"/>
    </location>
</feature>
<dbReference type="RefSeq" id="WP_131927522.1">
    <property type="nucleotide sequence ID" value="NZ_SLXB01000039.1"/>
</dbReference>
<evidence type="ECO:0000313" key="12">
    <source>
        <dbReference type="EMBL" id="TCO86877.1"/>
    </source>
</evidence>
<evidence type="ECO:0000256" key="6">
    <source>
        <dbReference type="ARBA" id="ARBA00023002"/>
    </source>
</evidence>
<evidence type="ECO:0000256" key="4">
    <source>
        <dbReference type="ARBA" id="ARBA00022719"/>
    </source>
</evidence>
<keyword evidence="3 10" id="KW-0812">Transmembrane</keyword>
<name>A0A4V6NPP3_9BACE</name>
<evidence type="ECO:0000256" key="8">
    <source>
        <dbReference type="ARBA" id="ARBA00023157"/>
    </source>
</evidence>
<dbReference type="Gene3D" id="3.90.70.10">
    <property type="entry name" value="Cysteine proteinases"/>
    <property type="match status" value="1"/>
</dbReference>
<dbReference type="Gene3D" id="1.20.1440.130">
    <property type="entry name" value="VKOR domain"/>
    <property type="match status" value="1"/>
</dbReference>
<dbReference type="InterPro" id="IPR005074">
    <property type="entry name" value="Peptidase_C39"/>
</dbReference>
<evidence type="ECO:0000256" key="10">
    <source>
        <dbReference type="SAM" id="Phobius"/>
    </source>
</evidence>
<organism evidence="12 13">
    <name type="scientific">Prevotella heparinolytica</name>
    <dbReference type="NCBI Taxonomy" id="28113"/>
    <lineage>
        <taxon>Bacteria</taxon>
        <taxon>Pseudomonadati</taxon>
        <taxon>Bacteroidota</taxon>
        <taxon>Bacteroidia</taxon>
        <taxon>Bacteroidales</taxon>
        <taxon>Bacteroidaceae</taxon>
        <taxon>Bacteroides</taxon>
    </lineage>
</organism>
<reference evidence="12 13" key="1">
    <citation type="submission" date="2019-03" db="EMBL/GenBank/DDBJ databases">
        <title>Genomic Encyclopedia of Type Strains, Phase IV (KMG-IV): sequencing the most valuable type-strain genomes for metagenomic binning, comparative biology and taxonomic classification.</title>
        <authorList>
            <person name="Goeker M."/>
        </authorList>
    </citation>
    <scope>NUCLEOTIDE SEQUENCE [LARGE SCALE GENOMIC DNA]</scope>
    <source>
        <strain evidence="12 13">DSM 23917</strain>
    </source>
</reference>
<keyword evidence="9" id="KW-0676">Redox-active center</keyword>
<feature type="transmembrane region" description="Helical" evidence="10">
    <location>
        <begin position="172"/>
        <end position="191"/>
    </location>
</feature>
<feature type="transmembrane region" description="Helical" evidence="10">
    <location>
        <begin position="250"/>
        <end position="267"/>
    </location>
</feature>
<proteinExistence type="inferred from homology"/>
<comment type="similarity">
    <text evidence="2">Belongs to the VKOR family.</text>
</comment>
<dbReference type="Gene3D" id="3.40.30.10">
    <property type="entry name" value="Glutaredoxin"/>
    <property type="match status" value="1"/>
</dbReference>
<dbReference type="SUPFAM" id="SSF52833">
    <property type="entry name" value="Thioredoxin-like"/>
    <property type="match status" value="1"/>
</dbReference>
<keyword evidence="6" id="KW-0560">Oxidoreductase</keyword>
<dbReference type="Proteomes" id="UP000295600">
    <property type="component" value="Unassembled WGS sequence"/>
</dbReference>
<comment type="subcellular location">
    <subcellularLocation>
        <location evidence="1">Membrane</location>
        <topology evidence="1">Multi-pass membrane protein</topology>
    </subcellularLocation>
</comment>
<evidence type="ECO:0000256" key="1">
    <source>
        <dbReference type="ARBA" id="ARBA00004141"/>
    </source>
</evidence>
<sequence>MMTVNDTGIVLYRYLRALSVKVSRGTVHRLLDTPAGNSLRGISDALDALRIKNEVYQLPPSEDYFAQVDAPFITMLQVSKAPFCAVTKKDDSIVEFYNSEGKKYRIGADVFLKKWTGTVLLSEVTEKPPSDPLYFWKNIAYTPSKHKAFIAVFLMLCLGILTVLRQEHPHTLTAYAGISALGVLLSMAILYKELFNEHFLEKFCHIGKAVDCNKVLHSKGASFAGMSLGELSLLYFATLFLFGLLCPNEFYGVAALCSIAALCVTVYSVGYQIFIIRKACMLCMLVNVTIWASAALLYGSRYLFAFHISPYALYSCAAIGCICLMAGVSIKNLCKDRQEKYALRQRMAYLLTPEAFQRLLPLEAQIESPIAETAALLNQSGDGERVMIVTNPNCGNCAKVHRQIKELSSAIPLSMVLQTFPNDKSGEYVAQTVIAAYRAEGWHKAMSLLDEWYNNRTISEAGKYPIDPEAEQMWREQQEYCRAQGISKTPVGIAGRHYIPEVYSLPELRYVLT</sequence>
<dbReference type="CDD" id="cd12921">
    <property type="entry name" value="VKOR_4"/>
    <property type="match status" value="1"/>
</dbReference>
<evidence type="ECO:0000256" key="7">
    <source>
        <dbReference type="ARBA" id="ARBA00023136"/>
    </source>
</evidence>
<comment type="caution">
    <text evidence="12">The sequence shown here is derived from an EMBL/GenBank/DDBJ whole genome shotgun (WGS) entry which is preliminary data.</text>
</comment>
<protein>
    <submittedName>
        <fullName evidence="12">Peptidase C39-like protein</fullName>
    </submittedName>
</protein>
<dbReference type="GO" id="GO:0016491">
    <property type="term" value="F:oxidoreductase activity"/>
    <property type="evidence" value="ECO:0007669"/>
    <property type="project" value="UniProtKB-KW"/>
</dbReference>
<feature type="transmembrane region" description="Helical" evidence="10">
    <location>
        <begin position="148"/>
        <end position="166"/>
    </location>
</feature>
<dbReference type="GO" id="GO:0048038">
    <property type="term" value="F:quinone binding"/>
    <property type="evidence" value="ECO:0007669"/>
    <property type="project" value="UniProtKB-KW"/>
</dbReference>
<keyword evidence="5 10" id="KW-1133">Transmembrane helix</keyword>
<dbReference type="InterPro" id="IPR012932">
    <property type="entry name" value="VKOR"/>
</dbReference>
<dbReference type="Pfam" id="PF07884">
    <property type="entry name" value="VKOR"/>
    <property type="match status" value="1"/>
</dbReference>
<feature type="transmembrane region" description="Helical" evidence="10">
    <location>
        <begin position="223"/>
        <end position="244"/>
    </location>
</feature>
<evidence type="ECO:0000256" key="5">
    <source>
        <dbReference type="ARBA" id="ARBA00022989"/>
    </source>
</evidence>
<evidence type="ECO:0000259" key="11">
    <source>
        <dbReference type="PROSITE" id="PS50990"/>
    </source>
</evidence>
<feature type="transmembrane region" description="Helical" evidence="10">
    <location>
        <begin position="279"/>
        <end position="299"/>
    </location>
</feature>
<dbReference type="InterPro" id="IPR038354">
    <property type="entry name" value="VKOR_sf"/>
</dbReference>
<dbReference type="GO" id="GO:0016020">
    <property type="term" value="C:membrane"/>
    <property type="evidence" value="ECO:0007669"/>
    <property type="project" value="UniProtKB-SubCell"/>
</dbReference>
<dbReference type="Pfam" id="PF03412">
    <property type="entry name" value="Peptidase_C39"/>
    <property type="match status" value="1"/>
</dbReference>
<evidence type="ECO:0000256" key="3">
    <source>
        <dbReference type="ARBA" id="ARBA00022692"/>
    </source>
</evidence>
<accession>A0A4V6NPP3</accession>
<dbReference type="InterPro" id="IPR036249">
    <property type="entry name" value="Thioredoxin-like_sf"/>
</dbReference>
<dbReference type="AlphaFoldDB" id="A0A4V6NPP3"/>
<dbReference type="SMART" id="SM00756">
    <property type="entry name" value="VKc"/>
    <property type="match status" value="1"/>
</dbReference>
<dbReference type="GO" id="GO:0005524">
    <property type="term" value="F:ATP binding"/>
    <property type="evidence" value="ECO:0007669"/>
    <property type="project" value="InterPro"/>
</dbReference>
<evidence type="ECO:0000256" key="9">
    <source>
        <dbReference type="ARBA" id="ARBA00023284"/>
    </source>
</evidence>
<evidence type="ECO:0000256" key="2">
    <source>
        <dbReference type="ARBA" id="ARBA00006214"/>
    </source>
</evidence>
<dbReference type="PROSITE" id="PS50990">
    <property type="entry name" value="PEPTIDASE_C39"/>
    <property type="match status" value="1"/>
</dbReference>
<keyword evidence="4" id="KW-0874">Quinone</keyword>
<keyword evidence="8" id="KW-1015">Disulfide bond</keyword>
<dbReference type="GO" id="GO:0008233">
    <property type="term" value="F:peptidase activity"/>
    <property type="evidence" value="ECO:0007669"/>
    <property type="project" value="InterPro"/>
</dbReference>
<gene>
    <name evidence="12" type="ORF">EV202_1398</name>
</gene>